<evidence type="ECO:0000313" key="4">
    <source>
        <dbReference type="EMBL" id="KAE9977289.1"/>
    </source>
</evidence>
<name>A0A8H3UTP3_VENIN</name>
<dbReference type="Proteomes" id="UP000433883">
    <property type="component" value="Unassembled WGS sequence"/>
</dbReference>
<organism evidence="3 5">
    <name type="scientific">Venturia inaequalis</name>
    <name type="common">Apple scab fungus</name>
    <dbReference type="NCBI Taxonomy" id="5025"/>
    <lineage>
        <taxon>Eukaryota</taxon>
        <taxon>Fungi</taxon>
        <taxon>Dikarya</taxon>
        <taxon>Ascomycota</taxon>
        <taxon>Pezizomycotina</taxon>
        <taxon>Dothideomycetes</taxon>
        <taxon>Pleosporomycetidae</taxon>
        <taxon>Venturiales</taxon>
        <taxon>Venturiaceae</taxon>
        <taxon>Venturia</taxon>
    </lineage>
</organism>
<proteinExistence type="predicted"/>
<keyword evidence="7" id="KW-1185">Reference proteome</keyword>
<reference evidence="3 5" key="1">
    <citation type="submission" date="2019-11" db="EMBL/GenBank/DDBJ databases">
        <title>Venturia inaequalis Genome Resource.</title>
        <authorList>
            <person name="Lichtner F.J."/>
        </authorList>
    </citation>
    <scope>NUCLEOTIDE SEQUENCE [LARGE SCALE GENOMIC DNA]</scope>
    <source>
        <strain evidence="4 6">120213</strain>
        <strain evidence="3">Bline_iso_100314</strain>
        <strain evidence="2 7">DMI_063113</strain>
    </source>
</reference>
<feature type="region of interest" description="Disordered" evidence="1">
    <location>
        <begin position="1"/>
        <end position="51"/>
    </location>
</feature>
<gene>
    <name evidence="3" type="ORF">BLS_002677</name>
    <name evidence="2" type="ORF">EG327_010281</name>
    <name evidence="4" type="ORF">EG328_002118</name>
</gene>
<accession>A0A8H3UTP3</accession>
<dbReference type="AlphaFoldDB" id="A0A8H3UTP3"/>
<dbReference type="EMBL" id="WNWS01000156">
    <property type="protein sequence ID" value="KAE9977289.1"/>
    <property type="molecule type" value="Genomic_DNA"/>
</dbReference>
<comment type="caution">
    <text evidence="3">The sequence shown here is derived from an EMBL/GenBank/DDBJ whole genome shotgun (WGS) entry which is preliminary data.</text>
</comment>
<evidence type="ECO:0000256" key="1">
    <source>
        <dbReference type="SAM" id="MobiDB-lite"/>
    </source>
</evidence>
<dbReference type="EMBL" id="WNWR01000720">
    <property type="protein sequence ID" value="KAE9970419.1"/>
    <property type="molecule type" value="Genomic_DNA"/>
</dbReference>
<evidence type="ECO:0000313" key="3">
    <source>
        <dbReference type="EMBL" id="KAE9975307.1"/>
    </source>
</evidence>
<feature type="compositionally biased region" description="Basic and acidic residues" evidence="1">
    <location>
        <begin position="1"/>
        <end position="11"/>
    </location>
</feature>
<evidence type="ECO:0000313" key="7">
    <source>
        <dbReference type="Proteomes" id="UP000490939"/>
    </source>
</evidence>
<feature type="compositionally biased region" description="Basic and acidic residues" evidence="1">
    <location>
        <begin position="38"/>
        <end position="51"/>
    </location>
</feature>
<protein>
    <submittedName>
        <fullName evidence="3">Uncharacterized protein</fullName>
    </submittedName>
</protein>
<dbReference type="Proteomes" id="UP000490939">
    <property type="component" value="Unassembled WGS sequence"/>
</dbReference>
<dbReference type="OrthoDB" id="10025998at2759"/>
<evidence type="ECO:0000313" key="6">
    <source>
        <dbReference type="Proteomes" id="UP000447873"/>
    </source>
</evidence>
<sequence>MEVSHHLPDSRKTKRSRPEDEDFEQDHPSSLQCPLAKRPRDDSGRGIEKHEHPLRASKSDQLFDLFTKRDAYWAIFDNIVARLPVGAIIALQRTCKSTAPLYRELVTTQWNIDTRLVTFVKDPLSFRMKMRECGALVYGHFLLDFFSRSCCNGKTLYVALQHGPHFESFTQHLRLEQGYTLDTALSSDSTHQLYRRLNTRIQLVTTHMIPLAYILSKSRTTAYLSFMAWNQAYSLTPQPNFLHNTSYSLKKANASAEAQIHLQKHGWKTQPVLWPEEEDGIRDRWLGRPDGRIYASREYTRRVGDHLTWKIPFPDLPAGRTYIPDSVTQYAEFRISLHHDHLMRVETSVPYYKIHAPQFRSSVLRHVYIGDIIMKHLSSRLDMLARSELLKLGRDERPALLMGGRFLKNAVWDHSGDRMDASQDHFTPPAWWTYYDDELPLWYDMIERKVKARQPLELIRVLPYH</sequence>
<evidence type="ECO:0000313" key="5">
    <source>
        <dbReference type="Proteomes" id="UP000433883"/>
    </source>
</evidence>
<dbReference type="EMBL" id="WNWQ01000181">
    <property type="protein sequence ID" value="KAE9975307.1"/>
    <property type="molecule type" value="Genomic_DNA"/>
</dbReference>
<dbReference type="Proteomes" id="UP000447873">
    <property type="component" value="Unassembled WGS sequence"/>
</dbReference>
<evidence type="ECO:0000313" key="2">
    <source>
        <dbReference type="EMBL" id="KAE9970419.1"/>
    </source>
</evidence>